<dbReference type="AlphaFoldDB" id="A0AAE0NWA6"/>
<dbReference type="EMBL" id="JAUTDP010000014">
    <property type="protein sequence ID" value="KAK3388933.1"/>
    <property type="molecule type" value="Genomic_DNA"/>
</dbReference>
<feature type="region of interest" description="Disordered" evidence="1">
    <location>
        <begin position="276"/>
        <end position="414"/>
    </location>
</feature>
<sequence length="557" mass="60127">MSSADTVSVSSAYRGERRIHPLPKRSLRDRLTPEAAESIQYPPAPSISTSLFPSLYSIRDDEPDQSSTPPRERAAEVTPRQSRRDGSVAEDGGYTTASRQGIPDRGHSLVDDGVSASSNRKGHQSPRTEQEERSANSQATISAASAVDGYDSFENTNNKKKRKIPTAGDAALGGVHVGIDAGFGTTSIQSADGHGEATSSSSASQYGSGGYMSGLQNVAGPGRGRYGRPRNGRSPLRPISDSNTNWLGRGGKLRSVPWASNSSENQGIISNAIANAEKLNPPQSGSENTSLLHNSLSPKRPASAQFTFTAPGPNPISWPGSDRRVTMPAPPSARQGQENWQRVAPGNQPGNPHALPSAAGVAGKETQGKAGVGGQGQQGPAPKTTRRSAAKEYAAAARQRRRETQLRNKRNPPKPEDIWICHFCEYESIFGHPPEALIRQYEIKARKQRQLEQQRKAQWERLKKGKHKGKKHSKLPTKGHDGVQDAHQPSGGHGAPMNCDYSQGTQSEEYFDDDDYEEDDYDPDEDLPPENGLEADRHERVPDHVPRVSTVPDGGGT</sequence>
<feature type="compositionally biased region" description="Polar residues" evidence="1">
    <location>
        <begin position="1"/>
        <end position="11"/>
    </location>
</feature>
<feature type="compositionally biased region" description="Basic residues" evidence="1">
    <location>
        <begin position="463"/>
        <end position="477"/>
    </location>
</feature>
<accession>A0AAE0NWA6</accession>
<feature type="compositionally biased region" description="Acidic residues" evidence="1">
    <location>
        <begin position="509"/>
        <end position="528"/>
    </location>
</feature>
<comment type="caution">
    <text evidence="2">The sequence shown here is derived from an EMBL/GenBank/DDBJ whole genome shotgun (WGS) entry which is preliminary data.</text>
</comment>
<gene>
    <name evidence="2" type="ORF">B0T20DRAFT_456950</name>
</gene>
<feature type="compositionally biased region" description="Polar residues" evidence="1">
    <location>
        <begin position="281"/>
        <end position="297"/>
    </location>
</feature>
<evidence type="ECO:0000256" key="1">
    <source>
        <dbReference type="SAM" id="MobiDB-lite"/>
    </source>
</evidence>
<feature type="compositionally biased region" description="Low complexity" evidence="1">
    <location>
        <begin position="196"/>
        <end position="206"/>
    </location>
</feature>
<feature type="compositionally biased region" description="Basic and acidic residues" evidence="1">
    <location>
        <begin position="452"/>
        <end position="462"/>
    </location>
</feature>
<name>A0AAE0NWA6_SORBR</name>
<proteinExistence type="predicted"/>
<reference evidence="2" key="2">
    <citation type="submission" date="2023-07" db="EMBL/GenBank/DDBJ databases">
        <authorList>
            <consortium name="Lawrence Berkeley National Laboratory"/>
            <person name="Haridas S."/>
            <person name="Hensen N."/>
            <person name="Bonometti L."/>
            <person name="Westerberg I."/>
            <person name="Brannstrom I.O."/>
            <person name="Guillou S."/>
            <person name="Cros-Aarteil S."/>
            <person name="Calhoun S."/>
            <person name="Kuo A."/>
            <person name="Mondo S."/>
            <person name="Pangilinan J."/>
            <person name="Riley R."/>
            <person name="LaButti K."/>
            <person name="Andreopoulos B."/>
            <person name="Lipzen A."/>
            <person name="Chen C."/>
            <person name="Yanf M."/>
            <person name="Daum C."/>
            <person name="Ng V."/>
            <person name="Clum A."/>
            <person name="Steindorff A."/>
            <person name="Ohm R."/>
            <person name="Martin F."/>
            <person name="Silar P."/>
            <person name="Natvig D."/>
            <person name="Lalanne C."/>
            <person name="Gautier V."/>
            <person name="Ament-velasquez S.L."/>
            <person name="Kruys A."/>
            <person name="Hutchinson M.I."/>
            <person name="Powell A.J."/>
            <person name="Barry K."/>
            <person name="Miller A.N."/>
            <person name="Grigoriev I.V."/>
            <person name="Debuchy R."/>
            <person name="Gladieux P."/>
            <person name="Thoren M.H."/>
            <person name="Johannesson H."/>
        </authorList>
    </citation>
    <scope>NUCLEOTIDE SEQUENCE</scope>
    <source>
        <strain evidence="2">FGSC 1904</strain>
    </source>
</reference>
<protein>
    <submittedName>
        <fullName evidence="2">Uncharacterized protein</fullName>
    </submittedName>
</protein>
<evidence type="ECO:0000313" key="2">
    <source>
        <dbReference type="EMBL" id="KAK3388933.1"/>
    </source>
</evidence>
<dbReference type="Proteomes" id="UP001281003">
    <property type="component" value="Unassembled WGS sequence"/>
</dbReference>
<evidence type="ECO:0000313" key="3">
    <source>
        <dbReference type="Proteomes" id="UP001281003"/>
    </source>
</evidence>
<organism evidence="2 3">
    <name type="scientific">Sordaria brevicollis</name>
    <dbReference type="NCBI Taxonomy" id="83679"/>
    <lineage>
        <taxon>Eukaryota</taxon>
        <taxon>Fungi</taxon>
        <taxon>Dikarya</taxon>
        <taxon>Ascomycota</taxon>
        <taxon>Pezizomycotina</taxon>
        <taxon>Sordariomycetes</taxon>
        <taxon>Sordariomycetidae</taxon>
        <taxon>Sordariales</taxon>
        <taxon>Sordariaceae</taxon>
        <taxon>Sordaria</taxon>
    </lineage>
</organism>
<feature type="region of interest" description="Disordered" evidence="1">
    <location>
        <begin position="1"/>
        <end position="263"/>
    </location>
</feature>
<feature type="compositionally biased region" description="Basic and acidic residues" evidence="1">
    <location>
        <begin position="534"/>
        <end position="546"/>
    </location>
</feature>
<keyword evidence="3" id="KW-1185">Reference proteome</keyword>
<reference evidence="2" key="1">
    <citation type="journal article" date="2023" name="Mol. Phylogenet. Evol.">
        <title>Genome-scale phylogeny and comparative genomics of the fungal order Sordariales.</title>
        <authorList>
            <person name="Hensen N."/>
            <person name="Bonometti L."/>
            <person name="Westerberg I."/>
            <person name="Brannstrom I.O."/>
            <person name="Guillou S."/>
            <person name="Cros-Aarteil S."/>
            <person name="Calhoun S."/>
            <person name="Haridas S."/>
            <person name="Kuo A."/>
            <person name="Mondo S."/>
            <person name="Pangilinan J."/>
            <person name="Riley R."/>
            <person name="LaButti K."/>
            <person name="Andreopoulos B."/>
            <person name="Lipzen A."/>
            <person name="Chen C."/>
            <person name="Yan M."/>
            <person name="Daum C."/>
            <person name="Ng V."/>
            <person name="Clum A."/>
            <person name="Steindorff A."/>
            <person name="Ohm R.A."/>
            <person name="Martin F."/>
            <person name="Silar P."/>
            <person name="Natvig D.O."/>
            <person name="Lalanne C."/>
            <person name="Gautier V."/>
            <person name="Ament-Velasquez S.L."/>
            <person name="Kruys A."/>
            <person name="Hutchinson M.I."/>
            <person name="Powell A.J."/>
            <person name="Barry K."/>
            <person name="Miller A.N."/>
            <person name="Grigoriev I.V."/>
            <person name="Debuchy R."/>
            <person name="Gladieux P."/>
            <person name="Hiltunen Thoren M."/>
            <person name="Johannesson H."/>
        </authorList>
    </citation>
    <scope>NUCLEOTIDE SEQUENCE</scope>
    <source>
        <strain evidence="2">FGSC 1904</strain>
    </source>
</reference>
<feature type="region of interest" description="Disordered" evidence="1">
    <location>
        <begin position="452"/>
        <end position="557"/>
    </location>
</feature>